<keyword evidence="3" id="KW-0804">Transcription</keyword>
<dbReference type="Pfam" id="PF12802">
    <property type="entry name" value="MarR_2"/>
    <property type="match status" value="1"/>
</dbReference>
<feature type="domain" description="HTH marR-type" evidence="4">
    <location>
        <begin position="3"/>
        <end position="140"/>
    </location>
</feature>
<proteinExistence type="predicted"/>
<gene>
    <name evidence="5" type="ordered locus">Spico_1522</name>
</gene>
<dbReference type="InterPro" id="IPR036390">
    <property type="entry name" value="WH_DNA-bd_sf"/>
</dbReference>
<keyword evidence="1" id="KW-0805">Transcription regulation</keyword>
<dbReference type="PRINTS" id="PR00598">
    <property type="entry name" value="HTHMARR"/>
</dbReference>
<dbReference type="InterPro" id="IPR000835">
    <property type="entry name" value="HTH_MarR-typ"/>
</dbReference>
<dbReference type="EMBL" id="CP002659">
    <property type="protein sequence ID" value="AEC02725.1"/>
    <property type="molecule type" value="Genomic_DNA"/>
</dbReference>
<accession>F4GIV7</accession>
<dbReference type="OrthoDB" id="369838at2"/>
<dbReference type="PROSITE" id="PS50995">
    <property type="entry name" value="HTH_MARR_2"/>
    <property type="match status" value="1"/>
</dbReference>
<protein>
    <submittedName>
        <fullName evidence="5">Regulatory protein MarR</fullName>
    </submittedName>
</protein>
<evidence type="ECO:0000256" key="2">
    <source>
        <dbReference type="ARBA" id="ARBA00023125"/>
    </source>
</evidence>
<sequence length="151" mass="17688">MNQRKVIRCLRGLNCMVRRYTHSFAGRREVERLTGNNGWIIGYLADNDGIDIYQKTIEEHFMIARSTTSRILSSLEADGFIIRRSVDSDARLKKIELTDKSRAIREMMYMDIDSLERALLEGFSGRETYELVGYLDRMMENITRAHEQMQI</sequence>
<dbReference type="PANTHER" id="PTHR42756">
    <property type="entry name" value="TRANSCRIPTIONAL REGULATOR, MARR"/>
    <property type="match status" value="1"/>
</dbReference>
<dbReference type="GO" id="GO:0003700">
    <property type="term" value="F:DNA-binding transcription factor activity"/>
    <property type="evidence" value="ECO:0007669"/>
    <property type="project" value="InterPro"/>
</dbReference>
<dbReference type="SUPFAM" id="SSF46785">
    <property type="entry name" value="Winged helix' DNA-binding domain"/>
    <property type="match status" value="1"/>
</dbReference>
<dbReference type="RefSeq" id="WP_013740119.1">
    <property type="nucleotide sequence ID" value="NC_015436.1"/>
</dbReference>
<dbReference type="Gene3D" id="1.10.10.10">
    <property type="entry name" value="Winged helix-like DNA-binding domain superfamily/Winged helix DNA-binding domain"/>
    <property type="match status" value="1"/>
</dbReference>
<keyword evidence="6" id="KW-1185">Reference proteome</keyword>
<evidence type="ECO:0000256" key="1">
    <source>
        <dbReference type="ARBA" id="ARBA00023015"/>
    </source>
</evidence>
<evidence type="ECO:0000259" key="4">
    <source>
        <dbReference type="PROSITE" id="PS50995"/>
    </source>
</evidence>
<dbReference type="GO" id="GO:0003677">
    <property type="term" value="F:DNA binding"/>
    <property type="evidence" value="ECO:0007669"/>
    <property type="project" value="UniProtKB-KW"/>
</dbReference>
<dbReference type="STRING" id="760011.Spico_1522"/>
<reference evidence="5 6" key="2">
    <citation type="journal article" date="2012" name="Stand. Genomic Sci.">
        <title>Complete genome sequence of the termite hindgut bacterium Spirochaeta coccoides type strain (SPN1(T)), reclassification in the genus Sphaerochaeta as Sphaerochaeta coccoides comb. nov. and emendations of the family Spirochaetaceae and the genus Sphaerochaeta.</title>
        <authorList>
            <person name="Abt B."/>
            <person name="Han C."/>
            <person name="Scheuner C."/>
            <person name="Lu M."/>
            <person name="Lapidus A."/>
            <person name="Nolan M."/>
            <person name="Lucas S."/>
            <person name="Hammon N."/>
            <person name="Deshpande S."/>
            <person name="Cheng J.F."/>
            <person name="Tapia R."/>
            <person name="Goodwin L.A."/>
            <person name="Pitluck S."/>
            <person name="Liolios K."/>
            <person name="Pagani I."/>
            <person name="Ivanova N."/>
            <person name="Mavromatis K."/>
            <person name="Mikhailova N."/>
            <person name="Huntemann M."/>
            <person name="Pati A."/>
            <person name="Chen A."/>
            <person name="Palaniappan K."/>
            <person name="Land M."/>
            <person name="Hauser L."/>
            <person name="Brambilla E.M."/>
            <person name="Rohde M."/>
            <person name="Spring S."/>
            <person name="Gronow S."/>
            <person name="Goker M."/>
            <person name="Woyke T."/>
            <person name="Bristow J."/>
            <person name="Eisen J.A."/>
            <person name="Markowitz V."/>
            <person name="Hugenholtz P."/>
            <person name="Kyrpides N.C."/>
            <person name="Klenk H.P."/>
            <person name="Detter J.C."/>
        </authorList>
    </citation>
    <scope>NUCLEOTIDE SEQUENCE [LARGE SCALE GENOMIC DNA]</scope>
    <source>
        <strain evidence="6">ATCC BAA-1237 / DSM 17374 / SPN1</strain>
    </source>
</reference>
<name>F4GIV7_PARC1</name>
<dbReference type="KEGG" id="scc:Spico_1522"/>
<dbReference type="eggNOG" id="COG1846">
    <property type="taxonomic scope" value="Bacteria"/>
</dbReference>
<dbReference type="InterPro" id="IPR036388">
    <property type="entry name" value="WH-like_DNA-bd_sf"/>
</dbReference>
<evidence type="ECO:0000313" key="5">
    <source>
        <dbReference type="EMBL" id="AEC02725.1"/>
    </source>
</evidence>
<dbReference type="HOGENOM" id="CLU_083287_29_1_12"/>
<dbReference type="SMART" id="SM00347">
    <property type="entry name" value="HTH_MARR"/>
    <property type="match status" value="1"/>
</dbReference>
<dbReference type="Proteomes" id="UP000007939">
    <property type="component" value="Chromosome"/>
</dbReference>
<organism evidence="5 6">
    <name type="scientific">Parasphaerochaeta coccoides (strain ATCC BAA-1237 / DSM 17374 / SPN1)</name>
    <name type="common">Sphaerochaeta coccoides</name>
    <dbReference type="NCBI Taxonomy" id="760011"/>
    <lineage>
        <taxon>Bacteria</taxon>
        <taxon>Pseudomonadati</taxon>
        <taxon>Spirochaetota</taxon>
        <taxon>Spirochaetia</taxon>
        <taxon>Spirochaetales</taxon>
        <taxon>Sphaerochaetaceae</taxon>
        <taxon>Parasphaerochaeta</taxon>
    </lineage>
</organism>
<evidence type="ECO:0000313" key="6">
    <source>
        <dbReference type="Proteomes" id="UP000007939"/>
    </source>
</evidence>
<keyword evidence="2" id="KW-0238">DNA-binding</keyword>
<evidence type="ECO:0000256" key="3">
    <source>
        <dbReference type="ARBA" id="ARBA00023163"/>
    </source>
</evidence>
<dbReference type="AlphaFoldDB" id="F4GIV7"/>
<dbReference type="PANTHER" id="PTHR42756:SF1">
    <property type="entry name" value="TRANSCRIPTIONAL REPRESSOR OF EMRAB OPERON"/>
    <property type="match status" value="1"/>
</dbReference>
<reference evidence="6" key="1">
    <citation type="submission" date="2011-04" db="EMBL/GenBank/DDBJ databases">
        <title>The complete genome of Spirochaeta coccoides DSM 17374.</title>
        <authorList>
            <person name="Lucas S."/>
            <person name="Copeland A."/>
            <person name="Lapidus A."/>
            <person name="Bruce D."/>
            <person name="Goodwin L."/>
            <person name="Pitluck S."/>
            <person name="Peters L."/>
            <person name="Kyrpides N."/>
            <person name="Mavromatis K."/>
            <person name="Pagani I."/>
            <person name="Ivanova N."/>
            <person name="Ovchinnikova G."/>
            <person name="Lu M."/>
            <person name="Detter J.C."/>
            <person name="Tapia R."/>
            <person name="Han C."/>
            <person name="Land M."/>
            <person name="Hauser L."/>
            <person name="Markowitz V."/>
            <person name="Cheng J.-F."/>
            <person name="Hugenholtz P."/>
            <person name="Woyke T."/>
            <person name="Wu D."/>
            <person name="Spring S."/>
            <person name="Schroeder M."/>
            <person name="Brambilla E."/>
            <person name="Klenk H.-P."/>
            <person name="Eisen J.A."/>
        </authorList>
    </citation>
    <scope>NUCLEOTIDE SEQUENCE [LARGE SCALE GENOMIC DNA]</scope>
    <source>
        <strain evidence="6">ATCC BAA-1237 / DSM 17374 / SPN1</strain>
    </source>
</reference>